<evidence type="ECO:0000313" key="2">
    <source>
        <dbReference type="EMBL" id="TWT58235.1"/>
    </source>
</evidence>
<evidence type="ECO:0000256" key="1">
    <source>
        <dbReference type="SAM" id="MobiDB-lite"/>
    </source>
</evidence>
<dbReference type="Gene3D" id="1.10.150.320">
    <property type="entry name" value="Photosystem II 12 kDa extrinsic protein"/>
    <property type="match status" value="1"/>
</dbReference>
<dbReference type="OrthoDB" id="9790239at2"/>
<name>A0A5C5X7Y3_9PLAN</name>
<protein>
    <submittedName>
        <fullName evidence="2">ComE operon protein 1</fullName>
    </submittedName>
</protein>
<dbReference type="AlphaFoldDB" id="A0A5C5X7Y3"/>
<dbReference type="Pfam" id="PF12836">
    <property type="entry name" value="HHH_3"/>
    <property type="match status" value="1"/>
</dbReference>
<evidence type="ECO:0000313" key="3">
    <source>
        <dbReference type="Proteomes" id="UP000317243"/>
    </source>
</evidence>
<reference evidence="2 3" key="1">
    <citation type="submission" date="2019-02" db="EMBL/GenBank/DDBJ databases">
        <title>Deep-cultivation of Planctomycetes and their phenomic and genomic characterization uncovers novel biology.</title>
        <authorList>
            <person name="Wiegand S."/>
            <person name="Jogler M."/>
            <person name="Boedeker C."/>
            <person name="Pinto D."/>
            <person name="Vollmers J."/>
            <person name="Rivas-Marin E."/>
            <person name="Kohn T."/>
            <person name="Peeters S.H."/>
            <person name="Heuer A."/>
            <person name="Rast P."/>
            <person name="Oberbeckmann S."/>
            <person name="Bunk B."/>
            <person name="Jeske O."/>
            <person name="Meyerdierks A."/>
            <person name="Storesund J.E."/>
            <person name="Kallscheuer N."/>
            <person name="Luecker S."/>
            <person name="Lage O.M."/>
            <person name="Pohl T."/>
            <person name="Merkel B.J."/>
            <person name="Hornburger P."/>
            <person name="Mueller R.-W."/>
            <person name="Bruemmer F."/>
            <person name="Labrenz M."/>
            <person name="Spormann A.M."/>
            <person name="Op Den Camp H."/>
            <person name="Overmann J."/>
            <person name="Amann R."/>
            <person name="Jetten M.S.M."/>
            <person name="Mascher T."/>
            <person name="Medema M.H."/>
            <person name="Devos D.P."/>
            <person name="Kaster A.-K."/>
            <person name="Ovreas L."/>
            <person name="Rohde M."/>
            <person name="Galperin M.Y."/>
            <person name="Jogler C."/>
        </authorList>
    </citation>
    <scope>NUCLEOTIDE SEQUENCE [LARGE SCALE GENOMIC DNA]</scope>
    <source>
        <strain evidence="2 3">KOR42</strain>
    </source>
</reference>
<dbReference type="SUPFAM" id="SSF47781">
    <property type="entry name" value="RuvA domain 2-like"/>
    <property type="match status" value="1"/>
</dbReference>
<feature type="region of interest" description="Disordered" evidence="1">
    <location>
        <begin position="1"/>
        <end position="25"/>
    </location>
</feature>
<gene>
    <name evidence="2" type="primary">comEA</name>
    <name evidence="2" type="ORF">KOR42_16060</name>
</gene>
<proteinExistence type="predicted"/>
<organism evidence="2 3">
    <name type="scientific">Thalassoglobus neptunius</name>
    <dbReference type="NCBI Taxonomy" id="1938619"/>
    <lineage>
        <taxon>Bacteria</taxon>
        <taxon>Pseudomonadati</taxon>
        <taxon>Planctomycetota</taxon>
        <taxon>Planctomycetia</taxon>
        <taxon>Planctomycetales</taxon>
        <taxon>Planctomycetaceae</taxon>
        <taxon>Thalassoglobus</taxon>
    </lineage>
</organism>
<feature type="compositionally biased region" description="Polar residues" evidence="1">
    <location>
        <begin position="1"/>
        <end position="12"/>
    </location>
</feature>
<dbReference type="PANTHER" id="PTHR21180:SF32">
    <property type="entry name" value="ENDONUCLEASE_EXONUCLEASE_PHOSPHATASE FAMILY DOMAIN-CONTAINING PROTEIN 1"/>
    <property type="match status" value="1"/>
</dbReference>
<dbReference type="InterPro" id="IPR051675">
    <property type="entry name" value="Endo/Exo/Phosphatase_dom_1"/>
</dbReference>
<dbReference type="InterPro" id="IPR010994">
    <property type="entry name" value="RuvA_2-like"/>
</dbReference>
<dbReference type="PANTHER" id="PTHR21180">
    <property type="entry name" value="ENDONUCLEASE/EXONUCLEASE/PHOSPHATASE FAMILY DOMAIN-CONTAINING PROTEIN 1"/>
    <property type="match status" value="1"/>
</dbReference>
<comment type="caution">
    <text evidence="2">The sequence shown here is derived from an EMBL/GenBank/DDBJ whole genome shotgun (WGS) entry which is preliminary data.</text>
</comment>
<keyword evidence="3" id="KW-1185">Reference proteome</keyword>
<sequence>MLSSSKEPANSPSDHDASPTANQTELGLRKSDRRLLLTMCFCTVSLSGIIWIAKNTGRKPEVEIVRSAGQQTLYQIDINSATWVEWMQLEGIGEVTARAIVDDRSANGPFHSIDDVQRVRGIGDVTLDKMRPHLSCIQCSDDIDE</sequence>
<dbReference type="RefSeq" id="WP_146508478.1">
    <property type="nucleotide sequence ID" value="NZ_SIHI01000001.1"/>
</dbReference>
<dbReference type="Proteomes" id="UP000317243">
    <property type="component" value="Unassembled WGS sequence"/>
</dbReference>
<accession>A0A5C5X7Y3</accession>
<dbReference type="EMBL" id="SIHI01000001">
    <property type="protein sequence ID" value="TWT58235.1"/>
    <property type="molecule type" value="Genomic_DNA"/>
</dbReference>